<reference evidence="2" key="1">
    <citation type="submission" date="2016-06" db="EMBL/GenBank/DDBJ databases">
        <authorList>
            <person name="Toshchakov V.S."/>
        </authorList>
    </citation>
    <scope>NUCLEOTIDE SEQUENCE [LARGE SCALE GENOMIC DNA]</scope>
    <source>
        <strain>PM4 (JCM 30641</strain>
        <strain evidence="2">\VKM B-2940)</strain>
    </source>
</reference>
<dbReference type="STRING" id="1673428.CPM_0906"/>
<gene>
    <name evidence="1" type="ORF">CPM_0906</name>
</gene>
<sequence>MKETYAELLEEVEDLKGKIARGEHVIINSERLIIVGRKIARLRYGRR</sequence>
<dbReference type="GeneID" id="55575094"/>
<evidence type="ECO:0000313" key="2">
    <source>
        <dbReference type="Proteomes" id="UP000187822"/>
    </source>
</evidence>
<dbReference type="EMBL" id="LT719092">
    <property type="protein sequence ID" value="SJK84748.1"/>
    <property type="molecule type" value="Genomic_DNA"/>
</dbReference>
<proteinExistence type="predicted"/>
<dbReference type="RefSeq" id="WP_171970435.1">
    <property type="nucleotide sequence ID" value="NZ_LT719092.1"/>
</dbReference>
<dbReference type="AlphaFoldDB" id="A0A1R4A6Z9"/>
<dbReference type="Proteomes" id="UP000187822">
    <property type="component" value="Chromosome I"/>
</dbReference>
<dbReference type="KEGG" id="cdiv:CPM_0906"/>
<evidence type="ECO:0000313" key="1">
    <source>
        <dbReference type="EMBL" id="SJK84748.1"/>
    </source>
</evidence>
<keyword evidence="2" id="KW-1185">Reference proteome</keyword>
<accession>A0A1R4A6Z9</accession>
<protein>
    <submittedName>
        <fullName evidence="1">Uncharacterized protein</fullName>
    </submittedName>
</protein>
<name>A0A1R4A6Z9_9ARCH</name>
<organism evidence="1 2">
    <name type="scientific">Cuniculiplasma divulgatum</name>
    <dbReference type="NCBI Taxonomy" id="1673428"/>
    <lineage>
        <taxon>Archaea</taxon>
        <taxon>Methanobacteriati</taxon>
        <taxon>Thermoplasmatota</taxon>
        <taxon>Thermoplasmata</taxon>
        <taxon>Thermoplasmatales</taxon>
        <taxon>Cuniculiplasmataceae</taxon>
        <taxon>Cuniculiplasma</taxon>
    </lineage>
</organism>